<evidence type="ECO:0000256" key="1">
    <source>
        <dbReference type="SAM" id="Phobius"/>
    </source>
</evidence>
<sequence length="140" mass="16159">MTDEHKDLIPTSHSEPLENQTPGFLYLFFVQVSWFVRGLVNITFLPTLIMVLGLWGYHQFLAPRLLVVDILGFDLEQRRLLVEGQIDETEALRRLEVLKGMLASYPKNTLFLRKDAVLFNGEELEIQVNQNQAPTYPGDR</sequence>
<name>A0A1F6GU33_9PROT</name>
<evidence type="ECO:0000313" key="3">
    <source>
        <dbReference type="Proteomes" id="UP000177583"/>
    </source>
</evidence>
<comment type="caution">
    <text evidence="2">The sequence shown here is derived from an EMBL/GenBank/DDBJ whole genome shotgun (WGS) entry which is preliminary data.</text>
</comment>
<keyword evidence="1" id="KW-0472">Membrane</keyword>
<dbReference type="Proteomes" id="UP000177583">
    <property type="component" value="Unassembled WGS sequence"/>
</dbReference>
<dbReference type="EMBL" id="MFNF01000030">
    <property type="protein sequence ID" value="OGH01692.1"/>
    <property type="molecule type" value="Genomic_DNA"/>
</dbReference>
<feature type="transmembrane region" description="Helical" evidence="1">
    <location>
        <begin position="34"/>
        <end position="57"/>
    </location>
</feature>
<dbReference type="AlphaFoldDB" id="A0A1F6GU33"/>
<accession>A0A1F6GU33</accession>
<gene>
    <name evidence="2" type="ORF">A2557_11805</name>
</gene>
<reference evidence="2 3" key="1">
    <citation type="journal article" date="2016" name="Nat. Commun.">
        <title>Thousands of microbial genomes shed light on interconnected biogeochemical processes in an aquifer system.</title>
        <authorList>
            <person name="Anantharaman K."/>
            <person name="Brown C.T."/>
            <person name="Hug L.A."/>
            <person name="Sharon I."/>
            <person name="Castelle C.J."/>
            <person name="Probst A.J."/>
            <person name="Thomas B.C."/>
            <person name="Singh A."/>
            <person name="Wilkins M.J."/>
            <person name="Karaoz U."/>
            <person name="Brodie E.L."/>
            <person name="Williams K.H."/>
            <person name="Hubbard S.S."/>
            <person name="Banfield J.F."/>
        </authorList>
    </citation>
    <scope>NUCLEOTIDE SEQUENCE [LARGE SCALE GENOMIC DNA]</scope>
</reference>
<proteinExistence type="predicted"/>
<keyword evidence="1" id="KW-1133">Transmembrane helix</keyword>
<protein>
    <submittedName>
        <fullName evidence="2">Uncharacterized protein</fullName>
    </submittedName>
</protein>
<evidence type="ECO:0000313" key="2">
    <source>
        <dbReference type="EMBL" id="OGH01692.1"/>
    </source>
</evidence>
<keyword evidence="1" id="KW-0812">Transmembrane</keyword>
<organism evidence="2 3">
    <name type="scientific">Candidatus Lambdaproteobacteria bacterium RIFOXYD2_FULL_56_26</name>
    <dbReference type="NCBI Taxonomy" id="1817773"/>
    <lineage>
        <taxon>Bacteria</taxon>
        <taxon>Pseudomonadati</taxon>
        <taxon>Pseudomonadota</taxon>
        <taxon>Candidatus Lambdaproteobacteria</taxon>
    </lineage>
</organism>